<dbReference type="Proteomes" id="UP000682134">
    <property type="component" value="Unassembled WGS sequence"/>
</dbReference>
<comment type="caution">
    <text evidence="2">The sequence shown here is derived from an EMBL/GenBank/DDBJ whole genome shotgun (WGS) entry which is preliminary data.</text>
</comment>
<dbReference type="PANTHER" id="PTHR13847">
    <property type="entry name" value="SARCOSINE DEHYDROGENASE-RELATED"/>
    <property type="match status" value="1"/>
</dbReference>
<gene>
    <name evidence="2" type="ORF">J5Y03_05685</name>
</gene>
<name>A0A940NTP7_9BACI</name>
<proteinExistence type="predicted"/>
<dbReference type="InterPro" id="IPR006076">
    <property type="entry name" value="FAD-dep_OxRdtase"/>
</dbReference>
<dbReference type="InterPro" id="IPR036188">
    <property type="entry name" value="FAD/NAD-bd_sf"/>
</dbReference>
<dbReference type="GO" id="GO:0005737">
    <property type="term" value="C:cytoplasm"/>
    <property type="evidence" value="ECO:0007669"/>
    <property type="project" value="TreeGrafter"/>
</dbReference>
<evidence type="ECO:0000313" key="2">
    <source>
        <dbReference type="EMBL" id="MBP0724678.1"/>
    </source>
</evidence>
<dbReference type="SUPFAM" id="SSF51905">
    <property type="entry name" value="FAD/NAD(P)-binding domain"/>
    <property type="match status" value="1"/>
</dbReference>
<feature type="domain" description="FAD dependent oxidoreductase" evidence="1">
    <location>
        <begin position="30"/>
        <end position="385"/>
    </location>
</feature>
<reference evidence="2" key="1">
    <citation type="submission" date="2021-04" db="EMBL/GenBank/DDBJ databases">
        <title>Genome seq and assembly of Bacillus sp.</title>
        <authorList>
            <person name="Chhetri G."/>
        </authorList>
    </citation>
    <scope>NUCLEOTIDE SEQUENCE</scope>
    <source>
        <strain evidence="2">RG28</strain>
    </source>
</reference>
<organism evidence="2 3">
    <name type="scientific">Gottfriedia endophytica</name>
    <dbReference type="NCBI Taxonomy" id="2820819"/>
    <lineage>
        <taxon>Bacteria</taxon>
        <taxon>Bacillati</taxon>
        <taxon>Bacillota</taxon>
        <taxon>Bacilli</taxon>
        <taxon>Bacillales</taxon>
        <taxon>Bacillaceae</taxon>
        <taxon>Gottfriedia</taxon>
    </lineage>
</organism>
<evidence type="ECO:0000259" key="1">
    <source>
        <dbReference type="Pfam" id="PF01266"/>
    </source>
</evidence>
<accession>A0A940NTP7</accession>
<sequence>MDLIGGNLYWPTTLHQTKKYEPLNEDISCDFLIIGSGSSGSQSAYLLSQSDAKVVLVDKRKIGHGSTSGNTGLLQYSNDKPLHSFINSFGNENGVRFYRMCADAIQGLEKMSKTLPIDPEFTPRSSLYYASSSEDVQFINKEYEALAENHFPVQFLTKEDIKNKFHFEKDCALYTGGDAEINPFKFVNGLIQYASENGVQIYEDTEIVNSITTEDGVTLFTKNKQKINAKKVIIAAGYEAMDLKKEKNAILSTSFALATDPIIEKNAWFENCLIWETARPYLYIRRTLDKRIIIGGLDEFTIIPEKRNSMLIHKKELLLQKLGELFPQYKNAKAEFGWGAIFGGTHSGKPMIKEYKEFPNCYFLMGYGGNGTVYSYALANTMVDLLLKGKSANLELFKQE</sequence>
<dbReference type="RefSeq" id="WP_209403445.1">
    <property type="nucleotide sequence ID" value="NZ_JAGIYQ010000003.1"/>
</dbReference>
<dbReference type="EMBL" id="JAGIYQ010000003">
    <property type="protein sequence ID" value="MBP0724678.1"/>
    <property type="molecule type" value="Genomic_DNA"/>
</dbReference>
<dbReference type="Gene3D" id="3.30.9.10">
    <property type="entry name" value="D-Amino Acid Oxidase, subunit A, domain 2"/>
    <property type="match status" value="1"/>
</dbReference>
<keyword evidence="3" id="KW-1185">Reference proteome</keyword>
<dbReference type="Gene3D" id="3.50.50.60">
    <property type="entry name" value="FAD/NAD(P)-binding domain"/>
    <property type="match status" value="1"/>
</dbReference>
<dbReference type="AlphaFoldDB" id="A0A940NTP7"/>
<protein>
    <submittedName>
        <fullName evidence="2">FAD-binding oxidoreductase</fullName>
    </submittedName>
</protein>
<evidence type="ECO:0000313" key="3">
    <source>
        <dbReference type="Proteomes" id="UP000682134"/>
    </source>
</evidence>
<dbReference type="Pfam" id="PF01266">
    <property type="entry name" value="DAO"/>
    <property type="match status" value="1"/>
</dbReference>
<dbReference type="PANTHER" id="PTHR13847:SF201">
    <property type="entry name" value="PUTATIBE OXIDOREDUCTASE"/>
    <property type="match status" value="1"/>
</dbReference>